<keyword evidence="6" id="KW-0414">Isoprene biosynthesis</keyword>
<keyword evidence="4" id="KW-0479">Metal-binding</keyword>
<evidence type="ECO:0000256" key="7">
    <source>
        <dbReference type="RuleBase" id="RU004466"/>
    </source>
</evidence>
<keyword evidence="5" id="KW-0460">Magnesium</keyword>
<comment type="caution">
    <text evidence="8">The sequence shown here is derived from an EMBL/GenBank/DDBJ whole genome shotgun (WGS) entry which is preliminary data.</text>
</comment>
<dbReference type="NCBIfam" id="NF045485">
    <property type="entry name" value="FPPsyn"/>
    <property type="match status" value="1"/>
</dbReference>
<dbReference type="PROSITE" id="PS00723">
    <property type="entry name" value="POLYPRENYL_SYNTHASE_1"/>
    <property type="match status" value="1"/>
</dbReference>
<keyword evidence="3 7" id="KW-0808">Transferase</keyword>
<dbReference type="OrthoDB" id="9805316at2"/>
<dbReference type="InterPro" id="IPR000092">
    <property type="entry name" value="Polyprenyl_synt"/>
</dbReference>
<dbReference type="SFLD" id="SFLDS00005">
    <property type="entry name" value="Isoprenoid_Synthase_Type_I"/>
    <property type="match status" value="1"/>
</dbReference>
<dbReference type="FunFam" id="1.10.600.10:FF:000001">
    <property type="entry name" value="Geranylgeranyl diphosphate synthase"/>
    <property type="match status" value="1"/>
</dbReference>
<dbReference type="SFLD" id="SFLDG01017">
    <property type="entry name" value="Polyprenyl_Transferase_Like"/>
    <property type="match status" value="1"/>
</dbReference>
<organism evidence="8 9">
    <name type="scientific">Vreelandella halophila</name>
    <dbReference type="NCBI Taxonomy" id="86177"/>
    <lineage>
        <taxon>Bacteria</taxon>
        <taxon>Pseudomonadati</taxon>
        <taxon>Pseudomonadota</taxon>
        <taxon>Gammaproteobacteria</taxon>
        <taxon>Oceanospirillales</taxon>
        <taxon>Halomonadaceae</taxon>
        <taxon>Vreelandella</taxon>
    </lineage>
</organism>
<dbReference type="AlphaFoldDB" id="A0A9X4YCD8"/>
<dbReference type="CDD" id="cd00685">
    <property type="entry name" value="Trans_IPPS_HT"/>
    <property type="match status" value="1"/>
</dbReference>
<dbReference type="GO" id="GO:0008654">
    <property type="term" value="P:phospholipid biosynthetic process"/>
    <property type="evidence" value="ECO:0007669"/>
    <property type="project" value="UniProtKB-ARBA"/>
</dbReference>
<evidence type="ECO:0000313" key="9">
    <source>
        <dbReference type="Proteomes" id="UP000460751"/>
    </source>
</evidence>
<evidence type="ECO:0000256" key="4">
    <source>
        <dbReference type="ARBA" id="ARBA00022723"/>
    </source>
</evidence>
<protein>
    <submittedName>
        <fullName evidence="8">Geranyl transferase</fullName>
    </submittedName>
</protein>
<proteinExistence type="inferred from homology"/>
<reference evidence="8 9" key="1">
    <citation type="submission" date="2019-11" db="EMBL/GenBank/DDBJ databases">
        <title>Genome sequences of 17 halophilic strains isolated from different environments.</title>
        <authorList>
            <person name="Furrow R.E."/>
        </authorList>
    </citation>
    <scope>NUCLEOTIDE SEQUENCE [LARGE SCALE GENOMIC DNA]</scope>
    <source>
        <strain evidence="8 9">22507_15_FS</strain>
    </source>
</reference>
<dbReference type="PROSITE" id="PS00444">
    <property type="entry name" value="POLYPRENYL_SYNTHASE_2"/>
    <property type="match status" value="1"/>
</dbReference>
<comment type="similarity">
    <text evidence="2 7">Belongs to the FPP/GGPP synthase family.</text>
</comment>
<evidence type="ECO:0000256" key="5">
    <source>
        <dbReference type="ARBA" id="ARBA00022842"/>
    </source>
</evidence>
<evidence type="ECO:0000256" key="6">
    <source>
        <dbReference type="ARBA" id="ARBA00023229"/>
    </source>
</evidence>
<dbReference type="GO" id="GO:0046872">
    <property type="term" value="F:metal ion binding"/>
    <property type="evidence" value="ECO:0007669"/>
    <property type="project" value="UniProtKB-KW"/>
</dbReference>
<dbReference type="InterPro" id="IPR008949">
    <property type="entry name" value="Isoprenoid_synthase_dom_sf"/>
</dbReference>
<name>A0A9X4YCD8_9GAMM</name>
<dbReference type="Pfam" id="PF00348">
    <property type="entry name" value="polyprenyl_synt"/>
    <property type="match status" value="1"/>
</dbReference>
<dbReference type="GO" id="GO:0016114">
    <property type="term" value="P:terpenoid biosynthetic process"/>
    <property type="evidence" value="ECO:0007669"/>
    <property type="project" value="UniProtKB-ARBA"/>
</dbReference>
<dbReference type="Gene3D" id="1.10.600.10">
    <property type="entry name" value="Farnesyl Diphosphate Synthase"/>
    <property type="match status" value="1"/>
</dbReference>
<dbReference type="RefSeq" id="WP_160898668.1">
    <property type="nucleotide sequence ID" value="NZ_WMEX01000003.1"/>
</dbReference>
<evidence type="ECO:0000256" key="1">
    <source>
        <dbReference type="ARBA" id="ARBA00001946"/>
    </source>
</evidence>
<dbReference type="InterPro" id="IPR033749">
    <property type="entry name" value="Polyprenyl_synt_CS"/>
</dbReference>
<dbReference type="SUPFAM" id="SSF48576">
    <property type="entry name" value="Terpenoid synthases"/>
    <property type="match status" value="1"/>
</dbReference>
<dbReference type="Proteomes" id="UP000460751">
    <property type="component" value="Unassembled WGS sequence"/>
</dbReference>
<sequence length="293" mass="30949">MTVDAFLNDTRQRLELALEQALPDPDTEPRRLHQAMRHAVLGGGKRLRPALVLAACRCAGESNDDYALPAAVAVEFIHAYSLVHDDLPAMDDDHLRRGQPTCHVAFDEATAILTGDALQTLAFETLSGTDRPATTVVAMTLELSAASGHRGMAGGQALDLDATGAHPSMDALEALHRRKTGALIEASLVLGAHCAGGDEPLITSLRAFGRSIGLAFQVQDDILDVEGSASVTGKPQGSDTASDKATYTTLLGLEGARGRLDELHRDALGHLERVSGDASLLAALAAFIIERNH</sequence>
<dbReference type="PANTHER" id="PTHR43281">
    <property type="entry name" value="FARNESYL DIPHOSPHATE SYNTHASE"/>
    <property type="match status" value="1"/>
</dbReference>
<dbReference type="InterPro" id="IPR053378">
    <property type="entry name" value="Prenyl_diphosphate_synthase"/>
</dbReference>
<dbReference type="EMBL" id="WMEX01000003">
    <property type="protein sequence ID" value="MYL26643.1"/>
    <property type="molecule type" value="Genomic_DNA"/>
</dbReference>
<evidence type="ECO:0000313" key="8">
    <source>
        <dbReference type="EMBL" id="MYL26643.1"/>
    </source>
</evidence>
<dbReference type="GO" id="GO:0005737">
    <property type="term" value="C:cytoplasm"/>
    <property type="evidence" value="ECO:0007669"/>
    <property type="project" value="UniProtKB-ARBA"/>
</dbReference>
<dbReference type="PANTHER" id="PTHR43281:SF1">
    <property type="entry name" value="FARNESYL DIPHOSPHATE SYNTHASE"/>
    <property type="match status" value="1"/>
</dbReference>
<accession>A0A9X4YCD8</accession>
<dbReference type="GO" id="GO:0004659">
    <property type="term" value="F:prenyltransferase activity"/>
    <property type="evidence" value="ECO:0007669"/>
    <property type="project" value="InterPro"/>
</dbReference>
<evidence type="ECO:0000256" key="3">
    <source>
        <dbReference type="ARBA" id="ARBA00022679"/>
    </source>
</evidence>
<comment type="cofactor">
    <cofactor evidence="1">
        <name>Mg(2+)</name>
        <dbReference type="ChEBI" id="CHEBI:18420"/>
    </cofactor>
</comment>
<keyword evidence="9" id="KW-1185">Reference proteome</keyword>
<gene>
    <name evidence="8" type="ORF">GLW01_07510</name>
</gene>
<evidence type="ECO:0000256" key="2">
    <source>
        <dbReference type="ARBA" id="ARBA00006706"/>
    </source>
</evidence>